<dbReference type="Proteomes" id="UP000034448">
    <property type="component" value="Unassembled WGS sequence"/>
</dbReference>
<gene>
    <name evidence="1" type="ORF">US28_C0002G0004</name>
</gene>
<comment type="caution">
    <text evidence="1">The sequence shown here is derived from an EMBL/GenBank/DDBJ whole genome shotgun (WGS) entry which is preliminary data.</text>
</comment>
<reference evidence="1 2" key="1">
    <citation type="journal article" date="2015" name="Nature">
        <title>rRNA introns, odd ribosomes, and small enigmatic genomes across a large radiation of phyla.</title>
        <authorList>
            <person name="Brown C.T."/>
            <person name="Hug L.A."/>
            <person name="Thomas B.C."/>
            <person name="Sharon I."/>
            <person name="Castelle C.J."/>
            <person name="Singh A."/>
            <person name="Wilkins M.J."/>
            <person name="Williams K.H."/>
            <person name="Banfield J.F."/>
        </authorList>
    </citation>
    <scope>NUCLEOTIDE SEQUENCE [LARGE SCALE GENOMIC DNA]</scope>
</reference>
<evidence type="ECO:0000313" key="1">
    <source>
        <dbReference type="EMBL" id="KKQ16337.1"/>
    </source>
</evidence>
<proteinExistence type="predicted"/>
<organism evidence="1 2">
    <name type="scientific">Candidatus Daviesbacteria bacterium GW2011_GWA1_36_8</name>
    <dbReference type="NCBI Taxonomy" id="1618417"/>
    <lineage>
        <taxon>Bacteria</taxon>
        <taxon>Candidatus Daviesiibacteriota</taxon>
    </lineage>
</organism>
<evidence type="ECO:0000313" key="2">
    <source>
        <dbReference type="Proteomes" id="UP000034448"/>
    </source>
</evidence>
<sequence>MIKFVKSKYILLTILIFFLLAISVPAVIFTKGYYEGFLLSNKESSKVKVETVDSKVKINFEVLGEDRANFEKFSQNLGVSSGYLDGIELELDNESIGKVSEITPIEANLEVSDRALKFSSKSAKSLKSALSKSDYRLASGSGVFEMNVNSGSDFKINIKEPKEVLEYATSSGELTLSSKINPWFQTLQRVDRIYIEVKGKALNGEIVLN</sequence>
<dbReference type="EMBL" id="LBSJ01000002">
    <property type="protein sequence ID" value="KKQ16337.1"/>
    <property type="molecule type" value="Genomic_DNA"/>
</dbReference>
<dbReference type="AlphaFoldDB" id="A0A0G0FEH2"/>
<accession>A0A0G0FEH2</accession>
<name>A0A0G0FEH2_9BACT</name>
<protein>
    <submittedName>
        <fullName evidence="1">Uncharacterized protein</fullName>
    </submittedName>
</protein>